<comment type="caution">
    <text evidence="2">The sequence shown here is derived from an EMBL/GenBank/DDBJ whole genome shotgun (WGS) entry which is preliminary data.</text>
</comment>
<proteinExistence type="predicted"/>
<evidence type="ECO:0000256" key="1">
    <source>
        <dbReference type="SAM" id="MobiDB-lite"/>
    </source>
</evidence>
<dbReference type="EMBL" id="CAKXAJ010009544">
    <property type="protein sequence ID" value="CAH2211230.1"/>
    <property type="molecule type" value="Genomic_DNA"/>
</dbReference>
<protein>
    <submittedName>
        <fullName evidence="2">Jg27153 protein</fullName>
    </submittedName>
</protein>
<reference evidence="2" key="1">
    <citation type="submission" date="2022-03" db="EMBL/GenBank/DDBJ databases">
        <authorList>
            <person name="Lindestad O."/>
        </authorList>
    </citation>
    <scope>NUCLEOTIDE SEQUENCE</scope>
</reference>
<dbReference type="AlphaFoldDB" id="A0A8S4QPI5"/>
<dbReference type="OrthoDB" id="8234789at2759"/>
<evidence type="ECO:0000313" key="3">
    <source>
        <dbReference type="Proteomes" id="UP000838756"/>
    </source>
</evidence>
<feature type="compositionally biased region" description="Gly residues" evidence="1">
    <location>
        <begin position="19"/>
        <end position="29"/>
    </location>
</feature>
<organism evidence="2 3">
    <name type="scientific">Pararge aegeria aegeria</name>
    <dbReference type="NCBI Taxonomy" id="348720"/>
    <lineage>
        <taxon>Eukaryota</taxon>
        <taxon>Metazoa</taxon>
        <taxon>Ecdysozoa</taxon>
        <taxon>Arthropoda</taxon>
        <taxon>Hexapoda</taxon>
        <taxon>Insecta</taxon>
        <taxon>Pterygota</taxon>
        <taxon>Neoptera</taxon>
        <taxon>Endopterygota</taxon>
        <taxon>Lepidoptera</taxon>
        <taxon>Glossata</taxon>
        <taxon>Ditrysia</taxon>
        <taxon>Papilionoidea</taxon>
        <taxon>Nymphalidae</taxon>
        <taxon>Satyrinae</taxon>
        <taxon>Satyrini</taxon>
        <taxon>Parargina</taxon>
        <taxon>Pararge</taxon>
    </lineage>
</organism>
<dbReference type="Proteomes" id="UP000838756">
    <property type="component" value="Unassembled WGS sequence"/>
</dbReference>
<gene>
    <name evidence="2" type="primary">jg27153</name>
    <name evidence="2" type="ORF">PAEG_LOCUS3062</name>
</gene>
<name>A0A8S4QPI5_9NEOP</name>
<evidence type="ECO:0000313" key="2">
    <source>
        <dbReference type="EMBL" id="CAH2211230.1"/>
    </source>
</evidence>
<feature type="region of interest" description="Disordered" evidence="1">
    <location>
        <begin position="1"/>
        <end position="31"/>
    </location>
</feature>
<accession>A0A8S4QPI5</accession>
<keyword evidence="3" id="KW-1185">Reference proteome</keyword>
<sequence>MEKRKPQTLVPGSPAIPGSGSGYGNGGARGVKTDDIRRVAGSRWRQAAQDRTLWNSLQKTYVQQWTSIG</sequence>